<comment type="caution">
    <text evidence="2">The sequence shown here is derived from an EMBL/GenBank/DDBJ whole genome shotgun (WGS) entry which is preliminary data.</text>
</comment>
<dbReference type="EMBL" id="JANEWF010000004">
    <property type="protein sequence ID" value="MDA8482762.1"/>
    <property type="molecule type" value="Genomic_DNA"/>
</dbReference>
<reference evidence="2 3" key="1">
    <citation type="submission" date="2022-07" db="EMBL/GenBank/DDBJ databases">
        <title>Genome Analysis of Selected Gammaproteobacteria from Nigerian Food snails.</title>
        <authorList>
            <person name="Okafor A.C."/>
        </authorList>
    </citation>
    <scope>NUCLEOTIDE SEQUENCE [LARGE SCALE GENOMIC DNA]</scope>
    <source>
        <strain evidence="2 3">Awg 2</strain>
    </source>
</reference>
<feature type="signal peptide" evidence="1">
    <location>
        <begin position="1"/>
        <end position="21"/>
    </location>
</feature>
<dbReference type="RefSeq" id="WP_271470331.1">
    <property type="nucleotide sequence ID" value="NZ_JANEWF010000004.1"/>
</dbReference>
<keyword evidence="1" id="KW-0732">Signal</keyword>
<name>A0ABT4Y250_METRE</name>
<evidence type="ECO:0000313" key="2">
    <source>
        <dbReference type="EMBL" id="MDA8482762.1"/>
    </source>
</evidence>
<evidence type="ECO:0000313" key="3">
    <source>
        <dbReference type="Proteomes" id="UP001211689"/>
    </source>
</evidence>
<accession>A0ABT4Y250</accession>
<protein>
    <submittedName>
        <fullName evidence="2">Uncharacterized protein</fullName>
    </submittedName>
</protein>
<organism evidence="2 3">
    <name type="scientific">Metapseudomonas resinovorans</name>
    <name type="common">Pseudomonas resinovorans</name>
    <dbReference type="NCBI Taxonomy" id="53412"/>
    <lineage>
        <taxon>Bacteria</taxon>
        <taxon>Pseudomonadati</taxon>
        <taxon>Pseudomonadota</taxon>
        <taxon>Gammaproteobacteria</taxon>
        <taxon>Pseudomonadales</taxon>
        <taxon>Pseudomonadaceae</taxon>
        <taxon>Metapseudomonas</taxon>
    </lineage>
</organism>
<dbReference type="Proteomes" id="UP001211689">
    <property type="component" value="Unassembled WGS sequence"/>
</dbReference>
<proteinExistence type="predicted"/>
<sequence length="120" mass="14084">MRILKLLVILVACFASEQALAQQPWPTTSGSSGETLLAWNGGGHGGRHFHRHHHFHHRHFFPGRGFYRHDPRVIYVPRYYDGYYMGHRPYYYQRYGSPRIVIQYYDPRRGIFVGSDVGGY</sequence>
<evidence type="ECO:0000256" key="1">
    <source>
        <dbReference type="SAM" id="SignalP"/>
    </source>
</evidence>
<keyword evidence="3" id="KW-1185">Reference proteome</keyword>
<feature type="chain" id="PRO_5045409283" evidence="1">
    <location>
        <begin position="22"/>
        <end position="120"/>
    </location>
</feature>
<gene>
    <name evidence="2" type="ORF">NNO07_06740</name>
</gene>